<feature type="compositionally biased region" description="Polar residues" evidence="1">
    <location>
        <begin position="11"/>
        <end position="21"/>
    </location>
</feature>
<name>A0A1G4U3U9_9HYPH</name>
<feature type="compositionally biased region" description="Polar residues" evidence="1">
    <location>
        <begin position="93"/>
        <end position="106"/>
    </location>
</feature>
<evidence type="ECO:0000313" key="2">
    <source>
        <dbReference type="EMBL" id="SCW87489.1"/>
    </source>
</evidence>
<dbReference type="EMBL" id="FMTM01000016">
    <property type="protein sequence ID" value="SCW87489.1"/>
    <property type="molecule type" value="Genomic_DNA"/>
</dbReference>
<feature type="compositionally biased region" description="Basic and acidic residues" evidence="1">
    <location>
        <begin position="82"/>
        <end position="91"/>
    </location>
</feature>
<organism evidence="2 3">
    <name type="scientific">Rhizobium mongolense subsp. loessense</name>
    <dbReference type="NCBI Taxonomy" id="158890"/>
    <lineage>
        <taxon>Bacteria</taxon>
        <taxon>Pseudomonadati</taxon>
        <taxon>Pseudomonadota</taxon>
        <taxon>Alphaproteobacteria</taxon>
        <taxon>Hyphomicrobiales</taxon>
        <taxon>Rhizobiaceae</taxon>
        <taxon>Rhizobium/Agrobacterium group</taxon>
        <taxon>Rhizobium</taxon>
    </lineage>
</organism>
<proteinExistence type="predicted"/>
<gene>
    <name evidence="2" type="ORF">SAMN02927900_05955</name>
</gene>
<evidence type="ECO:0000313" key="3">
    <source>
        <dbReference type="Proteomes" id="UP000199542"/>
    </source>
</evidence>
<reference evidence="2 3" key="1">
    <citation type="submission" date="2016-10" db="EMBL/GenBank/DDBJ databases">
        <authorList>
            <person name="de Groot N.N."/>
        </authorList>
    </citation>
    <scope>NUCLEOTIDE SEQUENCE [LARGE SCALE GENOMIC DNA]</scope>
    <source>
        <strain evidence="2 3">CGMCC 1.3401</strain>
    </source>
</reference>
<feature type="region of interest" description="Disordered" evidence="1">
    <location>
        <begin position="1"/>
        <end position="59"/>
    </location>
</feature>
<dbReference type="AlphaFoldDB" id="A0A1G4U3U9"/>
<accession>A0A1G4U3U9</accession>
<dbReference type="Proteomes" id="UP000199542">
    <property type="component" value="Unassembled WGS sequence"/>
</dbReference>
<evidence type="ECO:0000256" key="1">
    <source>
        <dbReference type="SAM" id="MobiDB-lite"/>
    </source>
</evidence>
<sequence length="186" mass="20320">MRSADRDFSRPSVTPASSRSASVRACTRGGDRAGASPFTGLRRQPRSGQDFRHTKGTCPSLRSRPLLMLPLVVVLQRPSRGRYEKTSRRTFEMLSSHSAISTSSDPAFTARPQSGEPASSDHSDGRRRYGFGPTARRGYPRVIIGCGSVRDGRPGLGVVPSGCARHRLHAIAFCRTRASAGLRRRR</sequence>
<feature type="region of interest" description="Disordered" evidence="1">
    <location>
        <begin position="82"/>
        <end position="134"/>
    </location>
</feature>
<protein>
    <submittedName>
        <fullName evidence="2">Uncharacterized protein</fullName>
    </submittedName>
</protein>